<dbReference type="EMBL" id="JAPJZI010000001">
    <property type="protein sequence ID" value="MDA5399173.1"/>
    <property type="molecule type" value="Genomic_DNA"/>
</dbReference>
<reference evidence="11" key="1">
    <citation type="submission" date="2022-11" db="EMBL/GenBank/DDBJ databases">
        <title>Draft genome sequence of Hoeflea poritis E7-10 and Hoeflea prorocentri PM5-8, separated from scleractinian coral Porites lutea and marine dinoflagellate.</title>
        <authorList>
            <person name="Zhang G."/>
            <person name="Wei Q."/>
            <person name="Cai L."/>
        </authorList>
    </citation>
    <scope>NUCLEOTIDE SEQUENCE</scope>
    <source>
        <strain evidence="11">PM5-8</strain>
    </source>
</reference>
<dbReference type="NCBIfam" id="TIGR01140">
    <property type="entry name" value="L_thr_O3P_dcar"/>
    <property type="match status" value="1"/>
</dbReference>
<dbReference type="InterPro" id="IPR005860">
    <property type="entry name" value="CobD"/>
</dbReference>
<dbReference type="Pfam" id="PF00155">
    <property type="entry name" value="Aminotran_1_2"/>
    <property type="match status" value="1"/>
</dbReference>
<gene>
    <name evidence="11" type="primary">cobD</name>
    <name evidence="11" type="ORF">OQ273_11365</name>
</gene>
<dbReference type="CDD" id="cd00609">
    <property type="entry name" value="AAT_like"/>
    <property type="match status" value="1"/>
</dbReference>
<comment type="catalytic activity">
    <reaction evidence="9">
        <text>O-phospho-L-threonine + H(+) = (R)-1-aminopropan-2-yl phosphate + CO2</text>
        <dbReference type="Rhea" id="RHEA:11492"/>
        <dbReference type="ChEBI" id="CHEBI:15378"/>
        <dbReference type="ChEBI" id="CHEBI:16526"/>
        <dbReference type="ChEBI" id="CHEBI:58563"/>
        <dbReference type="ChEBI" id="CHEBI:58675"/>
        <dbReference type="EC" id="4.1.1.81"/>
    </reaction>
</comment>
<dbReference type="Gene3D" id="3.90.1150.10">
    <property type="entry name" value="Aspartate Aminotransferase, domain 1"/>
    <property type="match status" value="1"/>
</dbReference>
<keyword evidence="12" id="KW-1185">Reference proteome</keyword>
<evidence type="ECO:0000259" key="10">
    <source>
        <dbReference type="Pfam" id="PF00155"/>
    </source>
</evidence>
<sequence length="340" mass="36483">MTGTTEIETIEHGGALSRACSRYGGVPGEWLDLSTGINPNPVPLPAISAGAWARLPDEDLLSSAADTAGIRYGAADGISPLPVAGTQSVIQRLPDIFSGKVAVIGPTYEEYRVRFERAGRSVDLVPGMDALSDDYGLVVLVNPNNPDGRTYSPGDVRTLARDLSGRGAFLLVDEAFGDLQPQISVASQAGDVENLVVLRSFGKFYGLAGLRLGFVLASPAVRSVLENLLGTWPVSGPALEIARHVLADDDLHRQTIASIGERSRSLNGILYEAGLAIAGNTALFSLVEDPRAAKLHDHLCRHRILTRKFSYMPHWLRFGLCANGDDDERLRVALRAFVDS</sequence>
<comment type="cofactor">
    <cofactor evidence="1">
        <name>pyridoxal 5'-phosphate</name>
        <dbReference type="ChEBI" id="CHEBI:597326"/>
    </cofactor>
</comment>
<dbReference type="Proteomes" id="UP001151234">
    <property type="component" value="Unassembled WGS sequence"/>
</dbReference>
<protein>
    <recommendedName>
        <fullName evidence="4">threonine-phosphate decarboxylase</fullName>
        <ecNumber evidence="4">4.1.1.81</ecNumber>
    </recommendedName>
    <alternativeName>
        <fullName evidence="8">L-threonine-O-3-phosphate decarboxylase</fullName>
    </alternativeName>
</protein>
<dbReference type="AlphaFoldDB" id="A0A9X3ZHX4"/>
<dbReference type="PROSITE" id="PS00105">
    <property type="entry name" value="AA_TRANSFER_CLASS_1"/>
    <property type="match status" value="1"/>
</dbReference>
<evidence type="ECO:0000256" key="4">
    <source>
        <dbReference type="ARBA" id="ARBA00012285"/>
    </source>
</evidence>
<evidence type="ECO:0000313" key="11">
    <source>
        <dbReference type="EMBL" id="MDA5399173.1"/>
    </source>
</evidence>
<evidence type="ECO:0000256" key="8">
    <source>
        <dbReference type="ARBA" id="ARBA00029996"/>
    </source>
</evidence>
<evidence type="ECO:0000256" key="9">
    <source>
        <dbReference type="ARBA" id="ARBA00048531"/>
    </source>
</evidence>
<dbReference type="Gene3D" id="3.40.640.10">
    <property type="entry name" value="Type I PLP-dependent aspartate aminotransferase-like (Major domain)"/>
    <property type="match status" value="1"/>
</dbReference>
<dbReference type="InterPro" id="IPR015422">
    <property type="entry name" value="PyrdxlP-dep_Trfase_small"/>
</dbReference>
<dbReference type="InterPro" id="IPR004839">
    <property type="entry name" value="Aminotransferase_I/II_large"/>
</dbReference>
<dbReference type="PANTHER" id="PTHR42885">
    <property type="entry name" value="HISTIDINOL-PHOSPHATE AMINOTRANSFERASE-RELATED"/>
    <property type="match status" value="1"/>
</dbReference>
<evidence type="ECO:0000256" key="1">
    <source>
        <dbReference type="ARBA" id="ARBA00001933"/>
    </source>
</evidence>
<dbReference type="EC" id="4.1.1.81" evidence="4"/>
<evidence type="ECO:0000256" key="3">
    <source>
        <dbReference type="ARBA" id="ARBA00004953"/>
    </source>
</evidence>
<feature type="domain" description="Aminotransferase class I/classII large" evidence="10">
    <location>
        <begin position="84"/>
        <end position="332"/>
    </location>
</feature>
<dbReference type="InterPro" id="IPR004838">
    <property type="entry name" value="NHTrfase_class1_PyrdxlP-BS"/>
</dbReference>
<proteinExistence type="predicted"/>
<comment type="caution">
    <text evidence="11">The sequence shown here is derived from an EMBL/GenBank/DDBJ whole genome shotgun (WGS) entry which is preliminary data.</text>
</comment>
<evidence type="ECO:0000256" key="7">
    <source>
        <dbReference type="ARBA" id="ARBA00023239"/>
    </source>
</evidence>
<evidence type="ECO:0000256" key="5">
    <source>
        <dbReference type="ARBA" id="ARBA00022573"/>
    </source>
</evidence>
<dbReference type="SUPFAM" id="SSF53383">
    <property type="entry name" value="PLP-dependent transferases"/>
    <property type="match status" value="1"/>
</dbReference>
<accession>A0A9X3ZHX4</accession>
<name>A0A9X3ZHX4_9HYPH</name>
<evidence type="ECO:0000256" key="6">
    <source>
        <dbReference type="ARBA" id="ARBA00022898"/>
    </source>
</evidence>
<organism evidence="11 12">
    <name type="scientific">Hoeflea prorocentri</name>
    <dbReference type="NCBI Taxonomy" id="1922333"/>
    <lineage>
        <taxon>Bacteria</taxon>
        <taxon>Pseudomonadati</taxon>
        <taxon>Pseudomonadota</taxon>
        <taxon>Alphaproteobacteria</taxon>
        <taxon>Hyphomicrobiales</taxon>
        <taxon>Rhizobiaceae</taxon>
        <taxon>Hoeflea</taxon>
    </lineage>
</organism>
<dbReference type="GO" id="GO:0048472">
    <property type="term" value="F:threonine-phosphate decarboxylase activity"/>
    <property type="evidence" value="ECO:0007669"/>
    <property type="project" value="UniProtKB-EC"/>
</dbReference>
<keyword evidence="5" id="KW-0169">Cobalamin biosynthesis</keyword>
<comment type="pathway">
    <text evidence="3">Cofactor biosynthesis; adenosylcobalamin biosynthesis.</text>
</comment>
<dbReference type="InterPro" id="IPR015424">
    <property type="entry name" value="PyrdxlP-dep_Trfase"/>
</dbReference>
<dbReference type="InterPro" id="IPR015421">
    <property type="entry name" value="PyrdxlP-dep_Trfase_major"/>
</dbReference>
<evidence type="ECO:0000313" key="12">
    <source>
        <dbReference type="Proteomes" id="UP001151234"/>
    </source>
</evidence>
<dbReference type="PANTHER" id="PTHR42885:SF1">
    <property type="entry name" value="THREONINE-PHOSPHATE DECARBOXYLASE"/>
    <property type="match status" value="1"/>
</dbReference>
<keyword evidence="7 11" id="KW-0456">Lyase</keyword>
<dbReference type="GO" id="GO:0009236">
    <property type="term" value="P:cobalamin biosynthetic process"/>
    <property type="evidence" value="ECO:0007669"/>
    <property type="project" value="UniProtKB-KW"/>
</dbReference>
<dbReference type="GO" id="GO:0030170">
    <property type="term" value="F:pyridoxal phosphate binding"/>
    <property type="evidence" value="ECO:0007669"/>
    <property type="project" value="InterPro"/>
</dbReference>
<evidence type="ECO:0000256" key="2">
    <source>
        <dbReference type="ARBA" id="ARBA00003444"/>
    </source>
</evidence>
<dbReference type="RefSeq" id="WP_267990620.1">
    <property type="nucleotide sequence ID" value="NZ_JAPJZI010000001.1"/>
</dbReference>
<comment type="function">
    <text evidence="2">Decarboxylates L-threonine-O-3-phosphate to yield (R)-1-amino-2-propanol O-2-phosphate, the precursor for the linkage between the nucleotide loop and the corrin ring in cobalamin.</text>
</comment>
<keyword evidence="6" id="KW-0663">Pyridoxal phosphate</keyword>